<evidence type="ECO:0000259" key="9">
    <source>
        <dbReference type="Pfam" id="PF00881"/>
    </source>
</evidence>
<dbReference type="PANTHER" id="PTHR43821:SF1">
    <property type="entry name" value="NAD(P)H NITROREDUCTASE YDJA-RELATED"/>
    <property type="match status" value="1"/>
</dbReference>
<evidence type="ECO:0000256" key="6">
    <source>
        <dbReference type="ARBA" id="ARBA00023027"/>
    </source>
</evidence>
<dbReference type="EC" id="1.-.-.-" evidence="7"/>
<dbReference type="PANTHER" id="PTHR43821">
    <property type="entry name" value="NAD(P)H NITROREDUCTASE YDJA-RELATED"/>
    <property type="match status" value="1"/>
</dbReference>
<dbReference type="InterPro" id="IPR000415">
    <property type="entry name" value="Nitroreductase-like"/>
</dbReference>
<dbReference type="Proteomes" id="UP000306888">
    <property type="component" value="Unassembled WGS sequence"/>
</dbReference>
<dbReference type="Pfam" id="PF00881">
    <property type="entry name" value="Nitroreductase"/>
    <property type="match status" value="1"/>
</dbReference>
<feature type="binding site" description="in other chain" evidence="8">
    <location>
        <begin position="14"/>
        <end position="16"/>
    </location>
    <ligand>
        <name>FMN</name>
        <dbReference type="ChEBI" id="CHEBI:58210"/>
        <note>ligand shared between dimeric partners</note>
    </ligand>
</feature>
<evidence type="ECO:0000256" key="4">
    <source>
        <dbReference type="ARBA" id="ARBA00022857"/>
    </source>
</evidence>
<dbReference type="OrthoDB" id="9812105at2"/>
<evidence type="ECO:0000256" key="5">
    <source>
        <dbReference type="ARBA" id="ARBA00023002"/>
    </source>
</evidence>
<accession>A0A4S2DLF5</accession>
<feature type="domain" description="Nitroreductase" evidence="9">
    <location>
        <begin position="11"/>
        <end position="165"/>
    </location>
</feature>
<reference evidence="10 11" key="1">
    <citation type="submission" date="2019-04" db="EMBL/GenBank/DDBJ databases">
        <title>Microbes associate with the intestines of laboratory mice.</title>
        <authorList>
            <person name="Navarre W."/>
            <person name="Wong E."/>
            <person name="Huang K."/>
            <person name="Tropini C."/>
            <person name="Ng K."/>
            <person name="Yu B."/>
        </authorList>
    </citation>
    <scope>NUCLEOTIDE SEQUENCE [LARGE SCALE GENOMIC DNA]</scope>
    <source>
        <strain evidence="10 11">NM50_B9-20</strain>
    </source>
</reference>
<dbReference type="InterPro" id="IPR029479">
    <property type="entry name" value="Nitroreductase"/>
</dbReference>
<keyword evidence="6 7" id="KW-0520">NAD</keyword>
<dbReference type="CDD" id="cd02135">
    <property type="entry name" value="YdjA-like"/>
    <property type="match status" value="1"/>
</dbReference>
<keyword evidence="3 7" id="KW-0288">FMN</keyword>
<keyword evidence="5 7" id="KW-0560">Oxidoreductase</keyword>
<organism evidence="10 11">
    <name type="scientific">Clostridium sartagoforme</name>
    <dbReference type="NCBI Taxonomy" id="84031"/>
    <lineage>
        <taxon>Bacteria</taxon>
        <taxon>Bacillati</taxon>
        <taxon>Bacillota</taxon>
        <taxon>Clostridia</taxon>
        <taxon>Eubacteriales</taxon>
        <taxon>Clostridiaceae</taxon>
        <taxon>Clostridium</taxon>
    </lineage>
</organism>
<evidence type="ECO:0000256" key="1">
    <source>
        <dbReference type="ARBA" id="ARBA00007118"/>
    </source>
</evidence>
<name>A0A4S2DLF5_9CLOT</name>
<keyword evidence="4 7" id="KW-0521">NADP</keyword>
<comment type="cofactor">
    <cofactor evidence="8">
        <name>FMN</name>
        <dbReference type="ChEBI" id="CHEBI:58210"/>
    </cofactor>
    <text evidence="8">Binds 1 FMN per subunit.</text>
</comment>
<proteinExistence type="inferred from homology"/>
<feature type="binding site" evidence="8">
    <location>
        <position position="43"/>
    </location>
    <ligand>
        <name>FMN</name>
        <dbReference type="ChEBI" id="CHEBI:58210"/>
        <note>ligand shared between dimeric partners</note>
    </ligand>
</feature>
<keyword evidence="2 7" id="KW-0285">Flavoprotein</keyword>
<evidence type="ECO:0000256" key="3">
    <source>
        <dbReference type="ARBA" id="ARBA00022643"/>
    </source>
</evidence>
<dbReference type="SUPFAM" id="SSF55469">
    <property type="entry name" value="FMN-dependent nitroreductase-like"/>
    <property type="match status" value="1"/>
</dbReference>
<evidence type="ECO:0000313" key="10">
    <source>
        <dbReference type="EMBL" id="TGY41833.1"/>
    </source>
</evidence>
<dbReference type="InterPro" id="IPR052530">
    <property type="entry name" value="NAD(P)H_nitroreductase"/>
</dbReference>
<comment type="similarity">
    <text evidence="1 7">Belongs to the nitroreductase family.</text>
</comment>
<evidence type="ECO:0000256" key="8">
    <source>
        <dbReference type="PIRSR" id="PIRSR000232-1"/>
    </source>
</evidence>
<evidence type="ECO:0000256" key="2">
    <source>
        <dbReference type="ARBA" id="ARBA00022630"/>
    </source>
</evidence>
<dbReference type="RefSeq" id="WP_136007276.1">
    <property type="nucleotide sequence ID" value="NZ_SRYR01000005.1"/>
</dbReference>
<dbReference type="InterPro" id="IPR026021">
    <property type="entry name" value="YdjA-like"/>
</dbReference>
<keyword evidence="11" id="KW-1185">Reference proteome</keyword>
<dbReference type="EMBL" id="SRYR01000005">
    <property type="protein sequence ID" value="TGY41833.1"/>
    <property type="molecule type" value="Genomic_DNA"/>
</dbReference>
<sequence>MENKYPMSQLITDRRTIRKFKNEAIETEILEDLLQVASWAPNHKLKEPWRFIIYKDEGSKALGNIIFDIASKAGKMKKSPEDMKNYFSSIPAHILVVMPEDPQPLLKEEDYAANNALIQNFQLAAWERGIGVFWKSDGYLTLPSFREAVGVVPGEKIVAILHVGYPDMTPKAQERTKVSEKITLIDSAIN</sequence>
<evidence type="ECO:0000256" key="7">
    <source>
        <dbReference type="PIRNR" id="PIRNR000232"/>
    </source>
</evidence>
<dbReference type="PIRSF" id="PIRSF000232">
    <property type="entry name" value="YdjA"/>
    <property type="match status" value="1"/>
</dbReference>
<dbReference type="GO" id="GO:0016491">
    <property type="term" value="F:oxidoreductase activity"/>
    <property type="evidence" value="ECO:0007669"/>
    <property type="project" value="UniProtKB-UniRule"/>
</dbReference>
<protein>
    <recommendedName>
        <fullName evidence="7">Putative NAD(P)H nitroreductase</fullName>
        <ecNumber evidence="7">1.-.-.-</ecNumber>
    </recommendedName>
</protein>
<evidence type="ECO:0000313" key="11">
    <source>
        <dbReference type="Proteomes" id="UP000306888"/>
    </source>
</evidence>
<gene>
    <name evidence="10" type="ORF">E5347_10975</name>
</gene>
<dbReference type="Gene3D" id="3.40.109.10">
    <property type="entry name" value="NADH Oxidase"/>
    <property type="match status" value="1"/>
</dbReference>
<comment type="caution">
    <text evidence="10">The sequence shown here is derived from an EMBL/GenBank/DDBJ whole genome shotgun (WGS) entry which is preliminary data.</text>
</comment>
<feature type="binding site" description="in other chain" evidence="8">
    <location>
        <begin position="134"/>
        <end position="136"/>
    </location>
    <ligand>
        <name>FMN</name>
        <dbReference type="ChEBI" id="CHEBI:58210"/>
        <note>ligand shared between dimeric partners</note>
    </ligand>
</feature>
<dbReference type="AlphaFoldDB" id="A0A4S2DLF5"/>